<dbReference type="EMBL" id="BMFD01000002">
    <property type="protein sequence ID" value="GGC29404.1"/>
    <property type="molecule type" value="Genomic_DNA"/>
</dbReference>
<protein>
    <submittedName>
        <fullName evidence="1">Uncharacterized protein</fullName>
    </submittedName>
</protein>
<accession>A0ABQ1LUR7</accession>
<evidence type="ECO:0000313" key="1">
    <source>
        <dbReference type="EMBL" id="GGC29404.1"/>
    </source>
</evidence>
<name>A0ABQ1LUR7_9BACT</name>
<proteinExistence type="predicted"/>
<organism evidence="1 2">
    <name type="scientific">Belliella aquatica</name>
    <dbReference type="NCBI Taxonomy" id="1323734"/>
    <lineage>
        <taxon>Bacteria</taxon>
        <taxon>Pseudomonadati</taxon>
        <taxon>Bacteroidota</taxon>
        <taxon>Cytophagia</taxon>
        <taxon>Cytophagales</taxon>
        <taxon>Cyclobacteriaceae</taxon>
        <taxon>Belliella</taxon>
    </lineage>
</organism>
<gene>
    <name evidence="1" type="ORF">GCM10010993_05360</name>
</gene>
<sequence length="121" mass="13553">MKKSEFAFLLLLVLLGVQVLALDTFSSKEEDTCKLELSDEGTFVTTNTEIDVHLGNLEALLPSINSISFLSKNKINSQDFGLSSPVRPEQILNTISFNIIEPSSLVVPKILDFLHPYLFFY</sequence>
<comment type="caution">
    <text evidence="1">The sequence shown here is derived from an EMBL/GenBank/DDBJ whole genome shotgun (WGS) entry which is preliminary data.</text>
</comment>
<keyword evidence="2" id="KW-1185">Reference proteome</keyword>
<dbReference type="RefSeq" id="WP_188439427.1">
    <property type="nucleotide sequence ID" value="NZ_BMFD01000002.1"/>
</dbReference>
<reference evidence="2" key="1">
    <citation type="journal article" date="2019" name="Int. J. Syst. Evol. Microbiol.">
        <title>The Global Catalogue of Microorganisms (GCM) 10K type strain sequencing project: providing services to taxonomists for standard genome sequencing and annotation.</title>
        <authorList>
            <consortium name="The Broad Institute Genomics Platform"/>
            <consortium name="The Broad Institute Genome Sequencing Center for Infectious Disease"/>
            <person name="Wu L."/>
            <person name="Ma J."/>
        </authorList>
    </citation>
    <scope>NUCLEOTIDE SEQUENCE [LARGE SCALE GENOMIC DNA]</scope>
    <source>
        <strain evidence="2">CGMCC 1.12479</strain>
    </source>
</reference>
<evidence type="ECO:0000313" key="2">
    <source>
        <dbReference type="Proteomes" id="UP000635885"/>
    </source>
</evidence>
<dbReference type="Proteomes" id="UP000635885">
    <property type="component" value="Unassembled WGS sequence"/>
</dbReference>